<evidence type="ECO:0000313" key="2">
    <source>
        <dbReference type="Proteomes" id="UP000812287"/>
    </source>
</evidence>
<proteinExistence type="predicted"/>
<protein>
    <submittedName>
        <fullName evidence="1">Uncharacterized protein</fullName>
    </submittedName>
</protein>
<dbReference type="Proteomes" id="UP000812287">
    <property type="component" value="Unassembled WGS sequence"/>
</dbReference>
<dbReference type="GeneID" id="66099381"/>
<sequence length="437" mass="47934">MPAEFTEISKSSYELNRGGGTAVDDTCKATLCCLFRSSHIQDPVYIYARLDVEPNRQPCRQVDICSFAFQMPERERGPLLHTDVPMSAPTVACHVPDPLRNNSLSQLTASEVPDCGITGSHKDNSEACSTSTSSAELSDQEYEAVGCSEGGCTKSFSEKDGRLRGILNVVDENLQNKLNVDALIPEYEALSSAVDVCQPGWLLYVGVAYEETDQSRNENQRKARYSPYALVHNGDGIWEGTIEMETAGSMSESSPDRHPDTNTPFTATVTTTTNQFVYPFLIISPGICDMRKGSVHHHHPPLIPHISLFLHLQVSSSPSNQLQMVPWLQRGHKTVTEKLASSGVAQKVVELQFATRQGVTSCEMQPVSVAESSPFNVEIMEDAIGAKDSKQPDNEKQICSTTELGLASTKSQGEDHRTKILKKAKVILLSRLNDIMA</sequence>
<evidence type="ECO:0000313" key="1">
    <source>
        <dbReference type="EMBL" id="KAG7447364.1"/>
    </source>
</evidence>
<keyword evidence="2" id="KW-1185">Reference proteome</keyword>
<organism evidence="1 2">
    <name type="scientific">Guyanagaster necrorhizus</name>
    <dbReference type="NCBI Taxonomy" id="856835"/>
    <lineage>
        <taxon>Eukaryota</taxon>
        <taxon>Fungi</taxon>
        <taxon>Dikarya</taxon>
        <taxon>Basidiomycota</taxon>
        <taxon>Agaricomycotina</taxon>
        <taxon>Agaricomycetes</taxon>
        <taxon>Agaricomycetidae</taxon>
        <taxon>Agaricales</taxon>
        <taxon>Marasmiineae</taxon>
        <taxon>Physalacriaceae</taxon>
        <taxon>Guyanagaster</taxon>
    </lineage>
</organism>
<reference evidence="1" key="1">
    <citation type="submission" date="2020-11" db="EMBL/GenBank/DDBJ databases">
        <title>Adaptations for nitrogen fixation in a non-lichenized fungal sporocarp promotes dispersal by wood-feeding termites.</title>
        <authorList>
            <consortium name="DOE Joint Genome Institute"/>
            <person name="Koch R.A."/>
            <person name="Yoon G."/>
            <person name="Arayal U."/>
            <person name="Lail K."/>
            <person name="Amirebrahimi M."/>
            <person name="Labutti K."/>
            <person name="Lipzen A."/>
            <person name="Riley R."/>
            <person name="Barry K."/>
            <person name="Henrissat B."/>
            <person name="Grigoriev I.V."/>
            <person name="Herr J.R."/>
            <person name="Aime M.C."/>
        </authorList>
    </citation>
    <scope>NUCLEOTIDE SEQUENCE</scope>
    <source>
        <strain evidence="1">MCA 3950</strain>
    </source>
</reference>
<comment type="caution">
    <text evidence="1">The sequence shown here is derived from an EMBL/GenBank/DDBJ whole genome shotgun (WGS) entry which is preliminary data.</text>
</comment>
<dbReference type="RefSeq" id="XP_043040864.1">
    <property type="nucleotide sequence ID" value="XM_043177094.1"/>
</dbReference>
<dbReference type="AlphaFoldDB" id="A0A9P8ATF6"/>
<gene>
    <name evidence="1" type="ORF">BT62DRAFT_1004966</name>
</gene>
<dbReference type="EMBL" id="MU250532">
    <property type="protein sequence ID" value="KAG7447364.1"/>
    <property type="molecule type" value="Genomic_DNA"/>
</dbReference>
<accession>A0A9P8ATF6</accession>
<name>A0A9P8ATF6_9AGAR</name>